<dbReference type="Proteomes" id="UP000231246">
    <property type="component" value="Unassembled WGS sequence"/>
</dbReference>
<protein>
    <submittedName>
        <fullName evidence="1">Uncharacterized protein</fullName>
    </submittedName>
</protein>
<reference evidence="1 2" key="1">
    <citation type="submission" date="2017-09" db="EMBL/GenBank/DDBJ databases">
        <title>Depth-based differentiation of microbial function through sediment-hosted aquifers and enrichment of novel symbionts in the deep terrestrial subsurface.</title>
        <authorList>
            <person name="Probst A.J."/>
            <person name="Ladd B."/>
            <person name="Jarett J.K."/>
            <person name="Geller-Mcgrath D.E."/>
            <person name="Sieber C.M."/>
            <person name="Emerson J.B."/>
            <person name="Anantharaman K."/>
            <person name="Thomas B.C."/>
            <person name="Malmstrom R."/>
            <person name="Stieglmeier M."/>
            <person name="Klingl A."/>
            <person name="Woyke T."/>
            <person name="Ryan C.M."/>
            <person name="Banfield J.F."/>
        </authorList>
    </citation>
    <scope>NUCLEOTIDE SEQUENCE [LARGE SCALE GENOMIC DNA]</scope>
    <source>
        <strain evidence="1">CG22_combo_CG10-13_8_21_14_all_38_20</strain>
    </source>
</reference>
<gene>
    <name evidence="1" type="ORF">COW99_03310</name>
</gene>
<comment type="caution">
    <text evidence="1">The sequence shown here is derived from an EMBL/GenBank/DDBJ whole genome shotgun (WGS) entry which is preliminary data.</text>
</comment>
<proteinExistence type="predicted"/>
<dbReference type="AlphaFoldDB" id="A0A2H0BVD6"/>
<sequence>MTSVEFSLKHAIVRKNKGGVYDKAEWDRLENMELGPTIVEAKKLGIIEDTQREALKSFKNTIRNPYLHYNIKRITKKVAANKVKKIDINTQEVQELDIPAEDNPVLWGFAKKFVDRETVFDAFTFSDKIVKELFCDFRGKINYLSSESFYQ</sequence>
<organism evidence="1 2">
    <name type="scientific">Candidatus Roizmanbacteria bacterium CG22_combo_CG10-13_8_21_14_all_38_20</name>
    <dbReference type="NCBI Taxonomy" id="1974862"/>
    <lineage>
        <taxon>Bacteria</taxon>
        <taxon>Candidatus Roizmaniibacteriota</taxon>
    </lineage>
</organism>
<evidence type="ECO:0000313" key="1">
    <source>
        <dbReference type="EMBL" id="PIP61643.1"/>
    </source>
</evidence>
<dbReference type="EMBL" id="PCTA01000022">
    <property type="protein sequence ID" value="PIP61643.1"/>
    <property type="molecule type" value="Genomic_DNA"/>
</dbReference>
<evidence type="ECO:0000313" key="2">
    <source>
        <dbReference type="Proteomes" id="UP000231246"/>
    </source>
</evidence>
<name>A0A2H0BVD6_9BACT</name>
<accession>A0A2H0BVD6</accession>